<keyword evidence="4 10" id="KW-0863">Zinc-finger</keyword>
<evidence type="ECO:0000256" key="3">
    <source>
        <dbReference type="ARBA" id="ARBA00022723"/>
    </source>
</evidence>
<dbReference type="GO" id="GO:0003676">
    <property type="term" value="F:nucleic acid binding"/>
    <property type="evidence" value="ECO:0007669"/>
    <property type="project" value="InterPro"/>
</dbReference>
<dbReference type="GO" id="GO:0005666">
    <property type="term" value="C:RNA polymerase III complex"/>
    <property type="evidence" value="ECO:0007669"/>
    <property type="project" value="TreeGrafter"/>
</dbReference>
<dbReference type="InterPro" id="IPR001529">
    <property type="entry name" value="Zn_ribbon_RPB9"/>
</dbReference>
<feature type="binding site" evidence="9">
    <location>
        <position position="39"/>
    </location>
    <ligand>
        <name>Zn(2+)</name>
        <dbReference type="ChEBI" id="CHEBI:29105"/>
        <label>1</label>
    </ligand>
</feature>
<dbReference type="OrthoDB" id="282152at2759"/>
<dbReference type="SMART" id="SM00440">
    <property type="entry name" value="ZnF_C2C2"/>
    <property type="match status" value="1"/>
</dbReference>
<dbReference type="PANTHER" id="PTHR11239">
    <property type="entry name" value="DNA-DIRECTED RNA POLYMERASE"/>
    <property type="match status" value="1"/>
</dbReference>
<keyword evidence="2 8" id="KW-0240">DNA-directed RNA polymerase</keyword>
<evidence type="ECO:0000256" key="11">
    <source>
        <dbReference type="RuleBase" id="RU003474"/>
    </source>
</evidence>
<dbReference type="SUPFAM" id="SSF57783">
    <property type="entry name" value="Zinc beta-ribbon"/>
    <property type="match status" value="1"/>
</dbReference>
<evidence type="ECO:0000256" key="7">
    <source>
        <dbReference type="ARBA" id="ARBA00023242"/>
    </source>
</evidence>
<evidence type="ECO:0000256" key="9">
    <source>
        <dbReference type="PIRSR" id="PIRSR005586-1"/>
    </source>
</evidence>
<dbReference type="PIRSF" id="PIRSF005586">
    <property type="entry name" value="RNApol_RpoM"/>
    <property type="match status" value="1"/>
</dbReference>
<feature type="binding site" evidence="9">
    <location>
        <position position="85"/>
    </location>
    <ligand>
        <name>Zn(2+)</name>
        <dbReference type="ChEBI" id="CHEBI:29105"/>
        <label>2</label>
    </ligand>
</feature>
<comment type="subcellular location">
    <subcellularLocation>
        <location evidence="1 8">Nucleus</location>
    </subcellularLocation>
</comment>
<dbReference type="CDD" id="cd10509">
    <property type="entry name" value="Zn-ribbon_RPC11"/>
    <property type="match status" value="1"/>
</dbReference>
<organism evidence="13 14">
    <name type="scientific">Lepidopterella palustris CBS 459.81</name>
    <dbReference type="NCBI Taxonomy" id="1314670"/>
    <lineage>
        <taxon>Eukaryota</taxon>
        <taxon>Fungi</taxon>
        <taxon>Dikarya</taxon>
        <taxon>Ascomycota</taxon>
        <taxon>Pezizomycotina</taxon>
        <taxon>Dothideomycetes</taxon>
        <taxon>Pleosporomycetidae</taxon>
        <taxon>Mytilinidiales</taxon>
        <taxon>Argynnaceae</taxon>
        <taxon>Lepidopterella</taxon>
    </lineage>
</organism>
<feature type="binding site" evidence="9">
    <location>
        <position position="5"/>
    </location>
    <ligand>
        <name>Zn(2+)</name>
        <dbReference type="ChEBI" id="CHEBI:29105"/>
        <label>1</label>
    </ligand>
</feature>
<dbReference type="AlphaFoldDB" id="A0A8E2EF09"/>
<dbReference type="PROSITE" id="PS51133">
    <property type="entry name" value="ZF_TFIIS_2"/>
    <property type="match status" value="1"/>
</dbReference>
<dbReference type="Gene3D" id="2.20.25.10">
    <property type="match status" value="1"/>
</dbReference>
<dbReference type="EMBL" id="KV744879">
    <property type="protein sequence ID" value="OCK82767.1"/>
    <property type="molecule type" value="Genomic_DNA"/>
</dbReference>
<keyword evidence="3 9" id="KW-0479">Metal-binding</keyword>
<dbReference type="Proteomes" id="UP000250266">
    <property type="component" value="Unassembled WGS sequence"/>
</dbReference>
<gene>
    <name evidence="13" type="ORF">K432DRAFT_211475</name>
</gene>
<dbReference type="InterPro" id="IPR012164">
    <property type="entry name" value="Rpa12/Rpb9/Rpc10/TFS"/>
</dbReference>
<evidence type="ECO:0000313" key="13">
    <source>
        <dbReference type="EMBL" id="OCK82767.1"/>
    </source>
</evidence>
<feature type="domain" description="TFIIS-type" evidence="12">
    <location>
        <begin position="76"/>
        <end position="118"/>
    </location>
</feature>
<keyword evidence="14" id="KW-1185">Reference proteome</keyword>
<name>A0A8E2EF09_9PEZI</name>
<dbReference type="GO" id="GO:0008270">
    <property type="term" value="F:zinc ion binding"/>
    <property type="evidence" value="ECO:0007669"/>
    <property type="project" value="UniProtKB-KW"/>
</dbReference>
<evidence type="ECO:0000256" key="8">
    <source>
        <dbReference type="PIRNR" id="PIRNR005586"/>
    </source>
</evidence>
<dbReference type="InterPro" id="IPR001222">
    <property type="entry name" value="Znf_TFIIS"/>
</dbReference>
<sequence length="119" mass="13790">MLLFCPACSNMLTVSAIPHSSDPQTEGLAGRNRFECRSCPYQFVLDQRYFERKTMKRKEVEDIMGGKGSWDNVDKTNVQCPNDKCNNHEAFFYLLQIRSADEPMTAFYKCTACAKQWRE</sequence>
<comment type="similarity">
    <text evidence="8 11">Belongs to the archaeal rpoM/eukaryotic RPA12/RPB9/RPC11 RNA polymerase family.</text>
</comment>
<evidence type="ECO:0000259" key="12">
    <source>
        <dbReference type="PROSITE" id="PS51133"/>
    </source>
</evidence>
<dbReference type="FunFam" id="2.20.25.10:FF:000005">
    <property type="entry name" value="DNA-directed RNA polymerase subunit"/>
    <property type="match status" value="1"/>
</dbReference>
<comment type="function">
    <text evidence="8">DNA-dependent RNA polymerase catalyzes the transcription of DNA into RNA using the four ribonucleoside triphosphates as substrates.</text>
</comment>
<evidence type="ECO:0000256" key="5">
    <source>
        <dbReference type="ARBA" id="ARBA00022833"/>
    </source>
</evidence>
<feature type="binding site" evidence="9">
    <location>
        <position position="110"/>
    </location>
    <ligand>
        <name>Zn(2+)</name>
        <dbReference type="ChEBI" id="CHEBI:29105"/>
        <label>2</label>
    </ligand>
</feature>
<feature type="binding site" evidence="9">
    <location>
        <position position="8"/>
    </location>
    <ligand>
        <name>Zn(2+)</name>
        <dbReference type="ChEBI" id="CHEBI:29105"/>
        <label>1</label>
    </ligand>
</feature>
<keyword evidence="6 8" id="KW-0804">Transcription</keyword>
<dbReference type="Pfam" id="PF01096">
    <property type="entry name" value="Zn_ribbon_TFIIS"/>
    <property type="match status" value="1"/>
</dbReference>
<feature type="binding site" evidence="9">
    <location>
        <position position="36"/>
    </location>
    <ligand>
        <name>Zn(2+)</name>
        <dbReference type="ChEBI" id="CHEBI:29105"/>
        <label>1</label>
    </ligand>
</feature>
<proteinExistence type="inferred from homology"/>
<accession>A0A8E2EF09</accession>
<dbReference type="PANTHER" id="PTHR11239:SF12">
    <property type="entry name" value="DNA-DIRECTED RNA POLYMERASE III SUBUNIT RPC10"/>
    <property type="match status" value="1"/>
</dbReference>
<protein>
    <recommendedName>
        <fullName evidence="8">DNA-directed RNA polymerase subunit</fullName>
    </recommendedName>
</protein>
<dbReference type="SMART" id="SM00661">
    <property type="entry name" value="RPOL9"/>
    <property type="match status" value="1"/>
</dbReference>
<evidence type="ECO:0000256" key="2">
    <source>
        <dbReference type="ARBA" id="ARBA00022478"/>
    </source>
</evidence>
<evidence type="ECO:0000256" key="6">
    <source>
        <dbReference type="ARBA" id="ARBA00023163"/>
    </source>
</evidence>
<feature type="binding site" evidence="9">
    <location>
        <position position="113"/>
    </location>
    <ligand>
        <name>Zn(2+)</name>
        <dbReference type="ChEBI" id="CHEBI:29105"/>
        <label>2</label>
    </ligand>
</feature>
<dbReference type="GO" id="GO:0003899">
    <property type="term" value="F:DNA-directed RNA polymerase activity"/>
    <property type="evidence" value="ECO:0007669"/>
    <property type="project" value="InterPro"/>
</dbReference>
<reference evidence="13 14" key="1">
    <citation type="journal article" date="2016" name="Nat. Commun.">
        <title>Ectomycorrhizal ecology is imprinted in the genome of the dominant symbiotic fungus Cenococcum geophilum.</title>
        <authorList>
            <consortium name="DOE Joint Genome Institute"/>
            <person name="Peter M."/>
            <person name="Kohler A."/>
            <person name="Ohm R.A."/>
            <person name="Kuo A."/>
            <person name="Krutzmann J."/>
            <person name="Morin E."/>
            <person name="Arend M."/>
            <person name="Barry K.W."/>
            <person name="Binder M."/>
            <person name="Choi C."/>
            <person name="Clum A."/>
            <person name="Copeland A."/>
            <person name="Grisel N."/>
            <person name="Haridas S."/>
            <person name="Kipfer T."/>
            <person name="LaButti K."/>
            <person name="Lindquist E."/>
            <person name="Lipzen A."/>
            <person name="Maire R."/>
            <person name="Meier B."/>
            <person name="Mihaltcheva S."/>
            <person name="Molinier V."/>
            <person name="Murat C."/>
            <person name="Poggeler S."/>
            <person name="Quandt C.A."/>
            <person name="Sperisen C."/>
            <person name="Tritt A."/>
            <person name="Tisserant E."/>
            <person name="Crous P.W."/>
            <person name="Henrissat B."/>
            <person name="Nehls U."/>
            <person name="Egli S."/>
            <person name="Spatafora J.W."/>
            <person name="Grigoriev I.V."/>
            <person name="Martin F.M."/>
        </authorList>
    </citation>
    <scope>NUCLEOTIDE SEQUENCE [LARGE SCALE GENOMIC DNA]</scope>
    <source>
        <strain evidence="13 14">CBS 459.81</strain>
    </source>
</reference>
<dbReference type="InterPro" id="IPR034014">
    <property type="entry name" value="Zn_ribbon_RPC11_C"/>
</dbReference>
<feature type="binding site" evidence="9">
    <location>
        <position position="80"/>
    </location>
    <ligand>
        <name>Zn(2+)</name>
        <dbReference type="ChEBI" id="CHEBI:29105"/>
        <label>2</label>
    </ligand>
</feature>
<evidence type="ECO:0000313" key="14">
    <source>
        <dbReference type="Proteomes" id="UP000250266"/>
    </source>
</evidence>
<keyword evidence="5 9" id="KW-0862">Zinc</keyword>
<evidence type="ECO:0000256" key="1">
    <source>
        <dbReference type="ARBA" id="ARBA00004123"/>
    </source>
</evidence>
<evidence type="ECO:0000256" key="4">
    <source>
        <dbReference type="ARBA" id="ARBA00022771"/>
    </source>
</evidence>
<keyword evidence="7 8" id="KW-0539">Nucleus</keyword>
<evidence type="ECO:0000256" key="10">
    <source>
        <dbReference type="PIRSR" id="PIRSR005586-2"/>
    </source>
</evidence>
<dbReference type="GO" id="GO:0006386">
    <property type="term" value="P:termination of RNA polymerase III transcription"/>
    <property type="evidence" value="ECO:0007669"/>
    <property type="project" value="UniProtKB-ARBA"/>
</dbReference>
<feature type="zinc finger region" description="C4-type" evidence="10">
    <location>
        <begin position="5"/>
        <end position="39"/>
    </location>
</feature>